<dbReference type="Pfam" id="PF00296">
    <property type="entry name" value="Bac_luciferase"/>
    <property type="match status" value="1"/>
</dbReference>
<dbReference type="InterPro" id="IPR011251">
    <property type="entry name" value="Luciferase-like_dom"/>
</dbReference>
<proteinExistence type="predicted"/>
<gene>
    <name evidence="2" type="ORF">BCR15_08025</name>
</gene>
<dbReference type="PANTHER" id="PTHR30137">
    <property type="entry name" value="LUCIFERASE-LIKE MONOOXYGENASE"/>
    <property type="match status" value="1"/>
</dbReference>
<dbReference type="Proteomes" id="UP000093501">
    <property type="component" value="Unassembled WGS sequence"/>
</dbReference>
<comment type="caution">
    <text evidence="2">The sequence shown here is derived from an EMBL/GenBank/DDBJ whole genome shotgun (WGS) entry which is preliminary data.</text>
</comment>
<dbReference type="RefSeq" id="WP_068752334.1">
    <property type="nucleotide sequence ID" value="NZ_LR214441.1"/>
</dbReference>
<dbReference type="GO" id="GO:0005829">
    <property type="term" value="C:cytosol"/>
    <property type="evidence" value="ECO:0007669"/>
    <property type="project" value="TreeGrafter"/>
</dbReference>
<dbReference type="InterPro" id="IPR019949">
    <property type="entry name" value="CmoO-like"/>
</dbReference>
<dbReference type="InterPro" id="IPR050766">
    <property type="entry name" value="Bact_Lucif_Oxidored"/>
</dbReference>
<dbReference type="PANTHER" id="PTHR30137:SF6">
    <property type="entry name" value="LUCIFERASE-LIKE MONOOXYGENASE"/>
    <property type="match status" value="1"/>
</dbReference>
<dbReference type="Gene3D" id="3.20.20.30">
    <property type="entry name" value="Luciferase-like domain"/>
    <property type="match status" value="1"/>
</dbReference>
<evidence type="ECO:0000256" key="1">
    <source>
        <dbReference type="ARBA" id="ARBA00007789"/>
    </source>
</evidence>
<dbReference type="NCBIfam" id="TIGR03558">
    <property type="entry name" value="oxido_grp_1"/>
    <property type="match status" value="1"/>
</dbReference>
<sequence>MRLSVLDLIPVRRGQTTAQALRASRALVEAADRLGYDRYWVAEHHNAASVASTSPAVELMYLGQNTSRIRLGSGGVMLPNHSPLAVAEQFALLAAAYGDRIDLGIGRAPGTDPVTSAAIRGQLRGGHMVDASGRPTDPVEEFPTNIRDILALLGPEGAEIRLRHGRTYQLRATPAAEHAPELWLLGSSDYSAELAATLGLPYVFAHHFSGRGTHRALDLYRGGFLPSGHAEAPRTFVTVNVSVAETADEAWEFSEPHQFLMASLATRGTMDPQPHVGAEARALLTDDLRAVVAPSVATWAVGDVGQVRDALLRTAEDFGVDEIMVHLVAGARETDDADAWPAKLRGLDLLAEALLD</sequence>
<name>A0A1C0AIR9_9ACTN</name>
<dbReference type="CDD" id="cd00347">
    <property type="entry name" value="Flavin_utilizing_monoxygenases"/>
    <property type="match status" value="1"/>
</dbReference>
<reference evidence="3" key="1">
    <citation type="submission" date="2016-07" db="EMBL/GenBank/DDBJ databases">
        <authorList>
            <person name="Florea S."/>
            <person name="Webb J.S."/>
            <person name="Jaromczyk J."/>
            <person name="Schardl C.L."/>
        </authorList>
    </citation>
    <scope>NUCLEOTIDE SEQUENCE [LARGE SCALE GENOMIC DNA]</scope>
    <source>
        <strain evidence="3">IPBSL-7</strain>
    </source>
</reference>
<dbReference type="SUPFAM" id="SSF51679">
    <property type="entry name" value="Bacterial luciferase-like"/>
    <property type="match status" value="1"/>
</dbReference>
<organism evidence="2 3">
    <name type="scientific">Tessaracoccus lapidicaptus</name>
    <dbReference type="NCBI Taxonomy" id="1427523"/>
    <lineage>
        <taxon>Bacteria</taxon>
        <taxon>Bacillati</taxon>
        <taxon>Actinomycetota</taxon>
        <taxon>Actinomycetes</taxon>
        <taxon>Propionibacteriales</taxon>
        <taxon>Propionibacteriaceae</taxon>
        <taxon>Tessaracoccus</taxon>
    </lineage>
</organism>
<dbReference type="EMBL" id="MBQD01000024">
    <property type="protein sequence ID" value="OCL31986.1"/>
    <property type="molecule type" value="Genomic_DNA"/>
</dbReference>
<protein>
    <submittedName>
        <fullName evidence="2">Luciferase</fullName>
    </submittedName>
</protein>
<dbReference type="InterPro" id="IPR036661">
    <property type="entry name" value="Luciferase-like_sf"/>
</dbReference>
<dbReference type="GO" id="GO:0016705">
    <property type="term" value="F:oxidoreductase activity, acting on paired donors, with incorporation or reduction of molecular oxygen"/>
    <property type="evidence" value="ECO:0007669"/>
    <property type="project" value="InterPro"/>
</dbReference>
<keyword evidence="3" id="KW-1185">Reference proteome</keyword>
<evidence type="ECO:0000313" key="3">
    <source>
        <dbReference type="Proteomes" id="UP000093501"/>
    </source>
</evidence>
<evidence type="ECO:0000313" key="2">
    <source>
        <dbReference type="EMBL" id="OCL31986.1"/>
    </source>
</evidence>
<comment type="similarity">
    <text evidence="1">To bacterial alkanal monooxygenase alpha and beta chains.</text>
</comment>
<accession>A0A1C0AIR9</accession>
<dbReference type="AlphaFoldDB" id="A0A1C0AIR9"/>